<organism evidence="1">
    <name type="scientific">uncultured Caudovirales phage</name>
    <dbReference type="NCBI Taxonomy" id="2100421"/>
    <lineage>
        <taxon>Viruses</taxon>
        <taxon>Duplodnaviria</taxon>
        <taxon>Heunggongvirae</taxon>
        <taxon>Uroviricota</taxon>
        <taxon>Caudoviricetes</taxon>
        <taxon>Peduoviridae</taxon>
        <taxon>Maltschvirus</taxon>
        <taxon>Maltschvirus maltsch</taxon>
    </lineage>
</organism>
<dbReference type="EMBL" id="LR796295">
    <property type="protein sequence ID" value="CAB4135006.1"/>
    <property type="molecule type" value="Genomic_DNA"/>
</dbReference>
<sequence length="167" mass="17353">MADITVTIPNSTFTIDTVSNGIEVTTPTSVEVNVDTNSNTIDITNTPQQITVLTSGTLNIVSGDDEYLATLTTSTTAANQVVDSFSAAVFRTAKYLASISSGSSYQALEILITHDGTTAIQATYGDLPTGSNLAAFAVDINAGLVRLLTTPTNAVTAYKVIRTAIAV</sequence>
<protein>
    <submittedName>
        <fullName evidence="1">Uncharacterized protein</fullName>
    </submittedName>
</protein>
<gene>
    <name evidence="1" type="ORF">UFOVP281_37</name>
</gene>
<accession>A0A6J5LQ21</accession>
<name>A0A6J5LQ21_9CAUD</name>
<evidence type="ECO:0000313" key="1">
    <source>
        <dbReference type="EMBL" id="CAB4135006.1"/>
    </source>
</evidence>
<reference evidence="1" key="1">
    <citation type="submission" date="2020-04" db="EMBL/GenBank/DDBJ databases">
        <authorList>
            <person name="Chiriac C."/>
            <person name="Salcher M."/>
            <person name="Ghai R."/>
            <person name="Kavagutti S V."/>
        </authorList>
    </citation>
    <scope>NUCLEOTIDE SEQUENCE</scope>
</reference>
<proteinExistence type="predicted"/>